<keyword evidence="3" id="KW-1185">Reference proteome</keyword>
<sequence>MTAISPGDWVALSEKYARAESQIEHAQVITATATASELWSEGLLEEWGYQGTAPLRAEPAAAERPLSRASFPQSARAAVASTRTAEAHTQAMTRANTIGPEVGR</sequence>
<feature type="region of interest" description="Disordered" evidence="1">
    <location>
        <begin position="63"/>
        <end position="104"/>
    </location>
</feature>
<gene>
    <name evidence="2" type="ORF">HMPREF9607_02267</name>
</gene>
<proteinExistence type="predicted"/>
<comment type="caution">
    <text evidence="2">The sequence shown here is derived from an EMBL/GenBank/DDBJ whole genome shotgun (WGS) entry which is preliminary data.</text>
</comment>
<evidence type="ECO:0000256" key="1">
    <source>
        <dbReference type="SAM" id="MobiDB-lite"/>
    </source>
</evidence>
<evidence type="ECO:0008006" key="4">
    <source>
        <dbReference type="Google" id="ProtNLM"/>
    </source>
</evidence>
<accession>A0ABN0C399</accession>
<organism evidence="2 3">
    <name type="scientific">Cutibacterium modestum HL044PA1</name>
    <dbReference type="NCBI Taxonomy" id="765109"/>
    <lineage>
        <taxon>Bacteria</taxon>
        <taxon>Bacillati</taxon>
        <taxon>Actinomycetota</taxon>
        <taxon>Actinomycetes</taxon>
        <taxon>Propionibacteriales</taxon>
        <taxon>Propionibacteriaceae</taxon>
        <taxon>Cutibacterium</taxon>
        <taxon>Cutibacterium modestum</taxon>
    </lineage>
</organism>
<dbReference type="EMBL" id="ADZU01000035">
    <property type="protein sequence ID" value="EFS91547.1"/>
    <property type="molecule type" value="Genomic_DNA"/>
</dbReference>
<feature type="compositionally biased region" description="Low complexity" evidence="1">
    <location>
        <begin position="63"/>
        <end position="84"/>
    </location>
</feature>
<name>A0ABN0C399_9ACTN</name>
<protein>
    <recommendedName>
        <fullName evidence="4">PPE family domain-containing protein</fullName>
    </recommendedName>
</protein>
<reference evidence="2" key="1">
    <citation type="submission" date="2010-08" db="EMBL/GenBank/DDBJ databases">
        <authorList>
            <person name="Weinstock G."/>
            <person name="Sodergren E."/>
            <person name="Clifton S."/>
            <person name="Fulton L."/>
            <person name="Fulton B."/>
            <person name="Courtney L."/>
            <person name="Fronick C."/>
            <person name="Harrison M."/>
            <person name="Strong C."/>
            <person name="Farmer C."/>
            <person name="Delahaunty K."/>
            <person name="Markovic C."/>
            <person name="Hall O."/>
            <person name="Minx P."/>
            <person name="Tomlinson C."/>
            <person name="Mitreva M."/>
            <person name="Hou S."/>
            <person name="Chen J."/>
            <person name="Wollam A."/>
            <person name="Pepin K.H."/>
            <person name="Johnson M."/>
            <person name="Bhonagiri V."/>
            <person name="Zhang X."/>
            <person name="Suruliraj S."/>
            <person name="Warren W."/>
            <person name="Chinwalla A."/>
            <person name="Mardis E.R."/>
            <person name="Wilson R.K."/>
        </authorList>
    </citation>
    <scope>NUCLEOTIDE SEQUENCE [LARGE SCALE GENOMIC DNA]</scope>
    <source>
        <strain evidence="2">HL044PA1</strain>
    </source>
</reference>
<evidence type="ECO:0000313" key="2">
    <source>
        <dbReference type="EMBL" id="EFS91547.1"/>
    </source>
</evidence>
<evidence type="ECO:0000313" key="3">
    <source>
        <dbReference type="Proteomes" id="UP000003179"/>
    </source>
</evidence>
<dbReference type="Proteomes" id="UP000003179">
    <property type="component" value="Unassembled WGS sequence"/>
</dbReference>